<feature type="transmembrane region" description="Helical" evidence="5">
    <location>
        <begin position="238"/>
        <end position="260"/>
    </location>
</feature>
<comment type="similarity">
    <text evidence="5">Belongs to the 4-toluene sulfonate uptake permease (TSUP) (TC 2.A.102) family.</text>
</comment>
<evidence type="ECO:0000256" key="1">
    <source>
        <dbReference type="ARBA" id="ARBA00004141"/>
    </source>
</evidence>
<reference evidence="8" key="2">
    <citation type="submission" date="2015-05" db="EMBL/GenBank/DDBJ databases">
        <title>Complete genome sequence of Halanaeroarchaeum sulfurireducens type strain M27-SA2, a sulfate-reducer haloarchaeon from marine anoxic lake Medee.</title>
        <authorList>
            <person name="Messina E."/>
            <person name="Kublanov I.V."/>
            <person name="Toshchakov S."/>
            <person name="Arcadi E."/>
            <person name="La Spada G."/>
            <person name="La Cono V."/>
            <person name="Yakimov M.M."/>
        </authorList>
    </citation>
    <scope>NUCLEOTIDE SEQUENCE [LARGE SCALE GENOMIC DNA]</scope>
    <source>
        <strain evidence="8">M27-SA2</strain>
    </source>
</reference>
<keyword evidence="5" id="KW-1003">Cell membrane</keyword>
<evidence type="ECO:0000256" key="3">
    <source>
        <dbReference type="ARBA" id="ARBA00022989"/>
    </source>
</evidence>
<reference evidence="6 9" key="1">
    <citation type="journal article" date="2015" name="ISME J.">
        <title>Elemental sulfur and acetate can support life of a novel strictly anaerobic haloarchaeon.</title>
        <authorList>
            <person name="Sorokin D.Y."/>
            <person name="Kublanov I.V."/>
            <person name="Gavrilov S.N."/>
            <person name="Rojo D."/>
            <person name="Roman P."/>
            <person name="Golyshin P.N."/>
            <person name="Slepak V.Z."/>
            <person name="Smedile F."/>
            <person name="Ferrer M."/>
            <person name="Messina E."/>
            <person name="La Cono V."/>
            <person name="Yakimov M.M."/>
        </authorList>
    </citation>
    <scope>NUCLEOTIDE SEQUENCE [LARGE SCALE GENOMIC DNA]</scope>
    <source>
        <strain evidence="6 9">HSR2</strain>
    </source>
</reference>
<feature type="transmembrane region" description="Helical" evidence="5">
    <location>
        <begin position="167"/>
        <end position="188"/>
    </location>
</feature>
<reference evidence="7 8" key="3">
    <citation type="journal article" date="2016" name="Stand. Genomic Sci.">
        <title>Complete genome sequence of 'Halanaeroarchaeum sulfurireducens' M27-SA2, a sulfur-reducing and acetate-oxidizing haloarchaeon from the deep-sea hypersaline anoxic lake Medee.</title>
        <authorList>
            <person name="Messina E."/>
            <person name="Sorokin D.Y."/>
            <person name="Kublanov I.V."/>
            <person name="Toshchakov S."/>
            <person name="Lopatina A."/>
            <person name="Arcadi E."/>
            <person name="Smedile F."/>
            <person name="La Spada G."/>
            <person name="La Cono V."/>
            <person name="Yakimov M.M."/>
        </authorList>
    </citation>
    <scope>NUCLEOTIDE SEQUENCE [LARGE SCALE GENOMIC DNA]</scope>
    <source>
        <strain evidence="7 8">M27-SA2</strain>
    </source>
</reference>
<comment type="subcellular location">
    <subcellularLocation>
        <location evidence="5">Cell membrane</location>
        <topology evidence="5">Multi-pass membrane protein</topology>
    </subcellularLocation>
    <subcellularLocation>
        <location evidence="1">Membrane</location>
        <topology evidence="1">Multi-pass membrane protein</topology>
    </subcellularLocation>
</comment>
<evidence type="ECO:0000256" key="5">
    <source>
        <dbReference type="RuleBase" id="RU363041"/>
    </source>
</evidence>
<keyword evidence="4 5" id="KW-0472">Membrane</keyword>
<dbReference type="Pfam" id="PF01925">
    <property type="entry name" value="TauE"/>
    <property type="match status" value="1"/>
</dbReference>
<accession>A0A0F7P6X8</accession>
<dbReference type="GO" id="GO:0005886">
    <property type="term" value="C:plasma membrane"/>
    <property type="evidence" value="ECO:0007669"/>
    <property type="project" value="UniProtKB-SubCell"/>
</dbReference>
<sequence>MTMVPGGLSMTTLLGFGLFGLLVGVVFGYFGMGSFMVTPTLLVLGYDPTVAVGSGLAFVFGTAVIATLKHREMGQVDYALGLVTIVGTTVGIEVGKRGLLALRSIGLADGVVGGAYVLLLGGVGAMVVREALGDGSSDDDGETSGRPSWVPRLGVRPCVSLRDGGRISAWTLVPITFLTGLPAGLLGIGGGFIRVPALTYLVGVTMPIAVGTSVFAIAVSGGIGSLSWAQAGGVELGVVAPLLLGSAFGARLGSAITGLVEAETGRLYFGVMLLLGAVAVSVRQVGIRLGVPELRVLGVVLIVGSAAAVAATVLYSGVRALRSKPKPHAAGD</sequence>
<dbReference type="Proteomes" id="UP000069906">
    <property type="component" value="Chromosome"/>
</dbReference>
<dbReference type="PATRIC" id="fig|1604004.4.peg.451"/>
<feature type="transmembrane region" description="Helical" evidence="5">
    <location>
        <begin position="200"/>
        <end position="226"/>
    </location>
</feature>
<feature type="transmembrane region" description="Helical" evidence="5">
    <location>
        <begin position="106"/>
        <end position="128"/>
    </location>
</feature>
<feature type="transmembrane region" description="Helical" evidence="5">
    <location>
        <begin position="50"/>
        <end position="68"/>
    </location>
</feature>
<dbReference type="EMBL" id="CP011564">
    <property type="protein sequence ID" value="ALG81337.1"/>
    <property type="molecule type" value="Genomic_DNA"/>
</dbReference>
<protein>
    <recommendedName>
        <fullName evidence="5">Probable membrane transporter protein</fullName>
    </recommendedName>
</protein>
<dbReference type="PANTHER" id="PTHR43483">
    <property type="entry name" value="MEMBRANE TRANSPORTER PROTEIN HI_0806-RELATED"/>
    <property type="match status" value="1"/>
</dbReference>
<feature type="transmembrane region" description="Helical" evidence="5">
    <location>
        <begin position="297"/>
        <end position="318"/>
    </location>
</feature>
<dbReference type="PANTHER" id="PTHR43483:SF3">
    <property type="entry name" value="MEMBRANE TRANSPORTER PROTEIN HI_0806-RELATED"/>
    <property type="match status" value="1"/>
</dbReference>
<dbReference type="Proteomes" id="UP000060390">
    <property type="component" value="Chromosome"/>
</dbReference>
<feature type="transmembrane region" description="Helical" evidence="5">
    <location>
        <begin position="267"/>
        <end position="285"/>
    </location>
</feature>
<organism evidence="6 9">
    <name type="scientific">Halanaeroarchaeum sulfurireducens</name>
    <dbReference type="NCBI Taxonomy" id="1604004"/>
    <lineage>
        <taxon>Archaea</taxon>
        <taxon>Methanobacteriati</taxon>
        <taxon>Methanobacteriota</taxon>
        <taxon>Stenosarchaea group</taxon>
        <taxon>Halobacteria</taxon>
        <taxon>Halobacteriales</taxon>
        <taxon>Halobacteriaceae</taxon>
        <taxon>Halanaeroarchaeum</taxon>
    </lineage>
</organism>
<dbReference type="HOGENOM" id="CLU_045498_0_1_2"/>
<evidence type="ECO:0000256" key="2">
    <source>
        <dbReference type="ARBA" id="ARBA00022692"/>
    </source>
</evidence>
<evidence type="ECO:0000313" key="8">
    <source>
        <dbReference type="Proteomes" id="UP000060390"/>
    </source>
</evidence>
<dbReference type="AlphaFoldDB" id="A0A0F7P6X8"/>
<dbReference type="STRING" id="1604004.HLASA_0428"/>
<dbReference type="EMBL" id="CP008874">
    <property type="protein sequence ID" value="AKH96936.1"/>
    <property type="molecule type" value="Genomic_DNA"/>
</dbReference>
<name>A0A0F7P6X8_9EURY</name>
<gene>
    <name evidence="7" type="ORF">HLASA_0428</name>
    <name evidence="6" type="ORF">HLASF_0430</name>
</gene>
<keyword evidence="3 5" id="KW-1133">Transmembrane helix</keyword>
<evidence type="ECO:0000313" key="9">
    <source>
        <dbReference type="Proteomes" id="UP000069906"/>
    </source>
</evidence>
<keyword evidence="9" id="KW-1185">Reference proteome</keyword>
<proteinExistence type="inferred from homology"/>
<dbReference type="InterPro" id="IPR002781">
    <property type="entry name" value="TM_pro_TauE-like"/>
</dbReference>
<feature type="transmembrane region" description="Helical" evidence="5">
    <location>
        <begin position="12"/>
        <end position="30"/>
    </location>
</feature>
<evidence type="ECO:0000313" key="7">
    <source>
        <dbReference type="EMBL" id="ALG81337.1"/>
    </source>
</evidence>
<evidence type="ECO:0000313" key="6">
    <source>
        <dbReference type="EMBL" id="AKH96936.1"/>
    </source>
</evidence>
<keyword evidence="2 5" id="KW-0812">Transmembrane</keyword>
<evidence type="ECO:0000256" key="4">
    <source>
        <dbReference type="ARBA" id="ARBA00023136"/>
    </source>
</evidence>
<dbReference type="KEGG" id="hsu:HLASF_0430"/>
<dbReference type="KEGG" id="hsf:HLASA_0428"/>